<evidence type="ECO:0000313" key="2">
    <source>
        <dbReference type="Proteomes" id="UP000076925"/>
    </source>
</evidence>
<dbReference type="Proteomes" id="UP000076925">
    <property type="component" value="Unassembled WGS sequence"/>
</dbReference>
<dbReference type="InterPro" id="IPR035069">
    <property type="entry name" value="TTHA1013/TTHA0281-like"/>
</dbReference>
<dbReference type="OrthoDB" id="495685at2"/>
<dbReference type="RefSeq" id="WP_017740320.1">
    <property type="nucleotide sequence ID" value="NZ_KQ976354.1"/>
</dbReference>
<gene>
    <name evidence="1" type="ORF">WA1_31585</name>
</gene>
<organism evidence="1 2">
    <name type="scientific">Scytonema hofmannii PCC 7110</name>
    <dbReference type="NCBI Taxonomy" id="128403"/>
    <lineage>
        <taxon>Bacteria</taxon>
        <taxon>Bacillati</taxon>
        <taxon>Cyanobacteriota</taxon>
        <taxon>Cyanophyceae</taxon>
        <taxon>Nostocales</taxon>
        <taxon>Scytonemataceae</taxon>
        <taxon>Scytonema</taxon>
    </lineage>
</organism>
<dbReference type="PANTHER" id="PTHR34504:SF2">
    <property type="entry name" value="UPF0150 PROTEIN SSL0259"/>
    <property type="match status" value="1"/>
</dbReference>
<dbReference type="AlphaFoldDB" id="A0A139X3U6"/>
<comment type="caution">
    <text evidence="1">The sequence shown here is derived from an EMBL/GenBank/DDBJ whole genome shotgun (WGS) entry which is preliminary data.</text>
</comment>
<dbReference type="SUPFAM" id="SSF143100">
    <property type="entry name" value="TTHA1013/TTHA0281-like"/>
    <property type="match status" value="1"/>
</dbReference>
<protein>
    <recommendedName>
        <fullName evidence="3">HicB-like antitoxin of toxin-antitoxin system domain-containing protein</fullName>
    </recommendedName>
</protein>
<sequence>MELKQNIRAVIHPGEQHGYVAECLEVSVVTQGDTLNEVVHNLREAVALHLEDEDPTQFGLIDKPSLLITFELQPEYA</sequence>
<evidence type="ECO:0008006" key="3">
    <source>
        <dbReference type="Google" id="ProtNLM"/>
    </source>
</evidence>
<dbReference type="EMBL" id="ANNX02000035">
    <property type="protein sequence ID" value="KYC39282.1"/>
    <property type="molecule type" value="Genomic_DNA"/>
</dbReference>
<dbReference type="Gene3D" id="3.30.160.250">
    <property type="match status" value="1"/>
</dbReference>
<dbReference type="InterPro" id="IPR051404">
    <property type="entry name" value="TA_system_antitoxin"/>
</dbReference>
<reference evidence="1 2" key="1">
    <citation type="journal article" date="2013" name="Genome Biol. Evol.">
        <title>Genomes of Stigonematalean cyanobacteria (subsection V) and the evolution of oxygenic photosynthesis from prokaryotes to plastids.</title>
        <authorList>
            <person name="Dagan T."/>
            <person name="Roettger M."/>
            <person name="Stucken K."/>
            <person name="Landan G."/>
            <person name="Koch R."/>
            <person name="Major P."/>
            <person name="Gould S.B."/>
            <person name="Goremykin V.V."/>
            <person name="Rippka R."/>
            <person name="Tandeau de Marsac N."/>
            <person name="Gugger M."/>
            <person name="Lockhart P.J."/>
            <person name="Allen J.F."/>
            <person name="Brune I."/>
            <person name="Maus I."/>
            <person name="Puhler A."/>
            <person name="Martin W.F."/>
        </authorList>
    </citation>
    <scope>NUCLEOTIDE SEQUENCE [LARGE SCALE GENOMIC DNA]</scope>
    <source>
        <strain evidence="1 2">PCC 7110</strain>
    </source>
</reference>
<evidence type="ECO:0000313" key="1">
    <source>
        <dbReference type="EMBL" id="KYC39282.1"/>
    </source>
</evidence>
<keyword evidence="2" id="KW-1185">Reference proteome</keyword>
<accession>A0A139X3U6</accession>
<dbReference type="PANTHER" id="PTHR34504">
    <property type="entry name" value="ANTITOXIN HICB"/>
    <property type="match status" value="1"/>
</dbReference>
<name>A0A139X3U6_9CYAN</name>
<proteinExistence type="predicted"/>